<dbReference type="HOGENOM" id="CLU_1930173_0_0_1"/>
<dbReference type="AlphaFoldDB" id="T1IRP3"/>
<dbReference type="EnsemblMetazoa" id="SMAR003742-RA">
    <property type="protein sequence ID" value="SMAR003742-PA"/>
    <property type="gene ID" value="SMAR003742"/>
</dbReference>
<keyword evidence="2" id="KW-1185">Reference proteome</keyword>
<proteinExistence type="predicted"/>
<dbReference type="EMBL" id="JH431375">
    <property type="status" value="NOT_ANNOTATED_CDS"/>
    <property type="molecule type" value="Genomic_DNA"/>
</dbReference>
<reference evidence="2" key="1">
    <citation type="submission" date="2011-05" db="EMBL/GenBank/DDBJ databases">
        <authorList>
            <person name="Richards S.R."/>
            <person name="Qu J."/>
            <person name="Jiang H."/>
            <person name="Jhangiani S.N."/>
            <person name="Agravi P."/>
            <person name="Goodspeed R."/>
            <person name="Gross S."/>
            <person name="Mandapat C."/>
            <person name="Jackson L."/>
            <person name="Mathew T."/>
            <person name="Pu L."/>
            <person name="Thornton R."/>
            <person name="Saada N."/>
            <person name="Wilczek-Boney K.B."/>
            <person name="Lee S."/>
            <person name="Kovar C."/>
            <person name="Wu Y."/>
            <person name="Scherer S.E."/>
            <person name="Worley K.C."/>
            <person name="Muzny D.M."/>
            <person name="Gibbs R."/>
        </authorList>
    </citation>
    <scope>NUCLEOTIDE SEQUENCE</scope>
    <source>
        <strain evidence="2">Brora</strain>
    </source>
</reference>
<accession>T1IRP3</accession>
<protein>
    <submittedName>
        <fullName evidence="1">Uncharacterized protein</fullName>
    </submittedName>
</protein>
<sequence length="131" mass="15718">MENSDWLNILSLNWIFFFLRKGIKKTLIGNYFYWIGAMINISQDLYEIDIPKKMEWQLKNFEFHEEKKVYGLDEEGSVNEFISAGFTTSQDFLKNIKGLKPNVKVVKTSRRIYEKMRDKHETKSMRDCYLL</sequence>
<dbReference type="Proteomes" id="UP000014500">
    <property type="component" value="Unassembled WGS sequence"/>
</dbReference>
<name>T1IRP3_STRMM</name>
<evidence type="ECO:0000313" key="1">
    <source>
        <dbReference type="EnsemblMetazoa" id="SMAR003742-PA"/>
    </source>
</evidence>
<evidence type="ECO:0000313" key="2">
    <source>
        <dbReference type="Proteomes" id="UP000014500"/>
    </source>
</evidence>
<organism evidence="1 2">
    <name type="scientific">Strigamia maritima</name>
    <name type="common">European centipede</name>
    <name type="synonym">Geophilus maritimus</name>
    <dbReference type="NCBI Taxonomy" id="126957"/>
    <lineage>
        <taxon>Eukaryota</taxon>
        <taxon>Metazoa</taxon>
        <taxon>Ecdysozoa</taxon>
        <taxon>Arthropoda</taxon>
        <taxon>Myriapoda</taxon>
        <taxon>Chilopoda</taxon>
        <taxon>Pleurostigmophora</taxon>
        <taxon>Geophilomorpha</taxon>
        <taxon>Linotaeniidae</taxon>
        <taxon>Strigamia</taxon>
    </lineage>
</organism>
<reference evidence="1" key="2">
    <citation type="submission" date="2015-02" db="UniProtKB">
        <authorList>
            <consortium name="EnsemblMetazoa"/>
        </authorList>
    </citation>
    <scope>IDENTIFICATION</scope>
</reference>